<name>A0ACD0NX27_9BASI</name>
<reference evidence="1 2" key="1">
    <citation type="journal article" date="2018" name="Mol. Biol. Evol.">
        <title>Broad Genomic Sampling Reveals a Smut Pathogenic Ancestry of the Fungal Clade Ustilaginomycotina.</title>
        <authorList>
            <person name="Kijpornyongpan T."/>
            <person name="Mondo S.J."/>
            <person name="Barry K."/>
            <person name="Sandor L."/>
            <person name="Lee J."/>
            <person name="Lipzen A."/>
            <person name="Pangilinan J."/>
            <person name="LaButti K."/>
            <person name="Hainaut M."/>
            <person name="Henrissat B."/>
            <person name="Grigoriev I.V."/>
            <person name="Spatafora J.W."/>
            <person name="Aime M.C."/>
        </authorList>
    </citation>
    <scope>NUCLEOTIDE SEQUENCE [LARGE SCALE GENOMIC DNA]</scope>
    <source>
        <strain evidence="1 2">SA 807</strain>
    </source>
</reference>
<protein>
    <submittedName>
        <fullName evidence="1">Uncharacterized protein</fullName>
    </submittedName>
</protein>
<keyword evidence="2" id="KW-1185">Reference proteome</keyword>
<dbReference type="Proteomes" id="UP000245626">
    <property type="component" value="Unassembled WGS sequence"/>
</dbReference>
<sequence length="151" mass="16603">MASCIVRKEKERGGGRRVRPTFGPPPPPPSLPEHCLLSFPLASRLAGFPVVFRLPWKVRHRGGSSPSRVCHGLPPPPFFNPFFPVFATASRLSSRTEAGGKSCWSVVVTCSRPRRSSVEKGKSRNEGWSGRRPSYSRSTATAVVKKGVWHP</sequence>
<accession>A0ACD0NX27</accession>
<evidence type="ECO:0000313" key="2">
    <source>
        <dbReference type="Proteomes" id="UP000245626"/>
    </source>
</evidence>
<dbReference type="EMBL" id="KZ819947">
    <property type="protein sequence ID" value="PWN50295.1"/>
    <property type="molecule type" value="Genomic_DNA"/>
</dbReference>
<evidence type="ECO:0000313" key="1">
    <source>
        <dbReference type="EMBL" id="PWN50295.1"/>
    </source>
</evidence>
<proteinExistence type="predicted"/>
<organism evidence="1 2">
    <name type="scientific">Violaceomyces palustris</name>
    <dbReference type="NCBI Taxonomy" id="1673888"/>
    <lineage>
        <taxon>Eukaryota</taxon>
        <taxon>Fungi</taxon>
        <taxon>Dikarya</taxon>
        <taxon>Basidiomycota</taxon>
        <taxon>Ustilaginomycotina</taxon>
        <taxon>Ustilaginomycetes</taxon>
        <taxon>Violaceomycetales</taxon>
        <taxon>Violaceomycetaceae</taxon>
        <taxon>Violaceomyces</taxon>
    </lineage>
</organism>
<gene>
    <name evidence="1" type="ORF">IE53DRAFT_102488</name>
</gene>